<gene>
    <name evidence="18 20" type="primary">E7</name>
</gene>
<dbReference type="GO" id="GO:0008270">
    <property type="term" value="F:zinc ion binding"/>
    <property type="evidence" value="ECO:0007669"/>
    <property type="project" value="UniProtKB-KW"/>
</dbReference>
<comment type="function">
    <text evidence="18">Plays a role in viral genome replication by driving entry of quiescent cells into the cell cycle. Stimulation of progression from G1 to S phase allows the virus to efficiently use the cellular DNA replicating machinery to achieve viral genome replication. E7 protein has both transforming and trans-activating activities. Induces the disassembly of the E2F1 transcription factor from RB1, with subsequent transcriptional activation of E2F1-regulated S-phase genes. Interferes with host histone deacetylation mediated by HDAC1 and HDAC2, leading to transcription activation. Plays also a role in the inhibition of both antiviral and antiproliferative functions of host interferon alpha. Interaction with host TMEM173/STING impairs the ability of TMEM173/STING to sense cytosolic DNA and promote the production of type I interferon (IFN-alpha and IFN-beta).</text>
</comment>
<organism evidence="20">
    <name type="scientific">Human papillomavirus type 6</name>
    <dbReference type="NCBI Taxonomy" id="31552"/>
    <lineage>
        <taxon>Viruses</taxon>
        <taxon>Monodnaviria</taxon>
        <taxon>Shotokuvirae</taxon>
        <taxon>Cossaviricota</taxon>
        <taxon>Papovaviricetes</taxon>
        <taxon>Zurhausenvirales</taxon>
        <taxon>Papillomaviridae</taxon>
        <taxon>Firstpapillomavirinae</taxon>
        <taxon>Alphapapillomavirus</taxon>
        <taxon>Alphapapillomavirus 10</taxon>
    </lineage>
</organism>
<evidence type="ECO:0000256" key="16">
    <source>
        <dbReference type="ARBA" id="ARBA00023280"/>
    </source>
</evidence>
<evidence type="ECO:0000256" key="11">
    <source>
        <dbReference type="ARBA" id="ARBA00023125"/>
    </source>
</evidence>
<evidence type="ECO:0000256" key="3">
    <source>
        <dbReference type="ARBA" id="ARBA00022562"/>
    </source>
</evidence>
<accession>A0A8F7LDJ5</accession>
<keyword evidence="6 18" id="KW-0479">Metal-binding</keyword>
<evidence type="ECO:0000256" key="8">
    <source>
        <dbReference type="ARBA" id="ARBA00022830"/>
    </source>
</evidence>
<dbReference type="GO" id="GO:0019904">
    <property type="term" value="F:protein domain specific binding"/>
    <property type="evidence" value="ECO:0007669"/>
    <property type="project" value="UniProtKB-UniRule"/>
</dbReference>
<evidence type="ECO:0000256" key="12">
    <source>
        <dbReference type="ARBA" id="ARBA00023159"/>
    </source>
</evidence>
<keyword evidence="14 18" id="KW-1035">Host cytoplasm</keyword>
<dbReference type="GO" id="GO:0042025">
    <property type="term" value="C:host cell nucleus"/>
    <property type="evidence" value="ECO:0007669"/>
    <property type="project" value="UniProtKB-SubCell"/>
</dbReference>
<evidence type="ECO:0000256" key="10">
    <source>
        <dbReference type="ARBA" id="ARBA00023015"/>
    </source>
</evidence>
<evidence type="ECO:0000256" key="6">
    <source>
        <dbReference type="ARBA" id="ARBA00022723"/>
    </source>
</evidence>
<dbReference type="GO" id="GO:0006351">
    <property type="term" value="P:DNA-templated transcription"/>
    <property type="evidence" value="ECO:0007669"/>
    <property type="project" value="UniProtKB-UniRule"/>
</dbReference>
<dbReference type="Gene3D" id="3.30.160.330">
    <property type="match status" value="1"/>
</dbReference>
<keyword evidence="15" id="KW-0922">Interferon antiviral system evasion</keyword>
<evidence type="ECO:0000256" key="13">
    <source>
        <dbReference type="ARBA" id="ARBA00023163"/>
    </source>
</evidence>
<dbReference type="PIRSF" id="PIRSF003407">
    <property type="entry name" value="Papvi_E7"/>
    <property type="match status" value="1"/>
</dbReference>
<comment type="similarity">
    <text evidence="18 19">Belongs to the papillomaviridae E7 protein family.</text>
</comment>
<dbReference type="GO" id="GO:0003677">
    <property type="term" value="F:DNA binding"/>
    <property type="evidence" value="ECO:0007669"/>
    <property type="project" value="UniProtKB-UniRule"/>
</dbReference>
<keyword evidence="13 18" id="KW-0804">Transcription</keyword>
<feature type="short sequence motif" description="LXCXE motif; interaction with host RB1 and TMEM173/STING" evidence="18">
    <location>
        <begin position="23"/>
        <end position="27"/>
    </location>
</feature>
<evidence type="ECO:0000256" key="4">
    <source>
        <dbReference type="ARBA" id="ARBA00022581"/>
    </source>
</evidence>
<dbReference type="InterPro" id="IPR000148">
    <property type="entry name" value="Papilloma_E7"/>
</dbReference>
<feature type="short sequence motif" description="Nuclear export signal" evidence="18">
    <location>
        <begin position="76"/>
        <end position="84"/>
    </location>
</feature>
<keyword evidence="2 18" id="KW-0244">Early protein</keyword>
<name>A0A8F7LDJ5_9PAPI</name>
<evidence type="ECO:0000256" key="19">
    <source>
        <dbReference type="PIRNR" id="PIRNR003407"/>
    </source>
</evidence>
<reference evidence="20" key="1">
    <citation type="submission" date="2021-07" db="EMBL/GenBank/DDBJ databases">
        <authorList>
            <person name="Zhang C."/>
        </authorList>
    </citation>
    <scope>NUCLEOTIDE SEQUENCE</scope>
    <source>
        <strain evidence="20">7249</strain>
    </source>
</reference>
<keyword evidence="11 18" id="KW-0238">DNA-binding</keyword>
<dbReference type="GO" id="GO:0052170">
    <property type="term" value="P:symbiont-mediated suppression of host innate immune response"/>
    <property type="evidence" value="ECO:0007669"/>
    <property type="project" value="UniProtKB-KW"/>
</dbReference>
<dbReference type="SUPFAM" id="SSF161234">
    <property type="entry name" value="E7 C-terminal domain-like"/>
    <property type="match status" value="1"/>
</dbReference>
<dbReference type="GO" id="GO:0039645">
    <property type="term" value="P:symbiont-mediated perturbation of host cell cycle G1/S transition checkpoint"/>
    <property type="evidence" value="ECO:0007669"/>
    <property type="project" value="UniProtKB-UniRule"/>
</dbReference>
<evidence type="ECO:0000256" key="14">
    <source>
        <dbReference type="ARBA" id="ARBA00023200"/>
    </source>
</evidence>
<dbReference type="Pfam" id="PF00527">
    <property type="entry name" value="E7"/>
    <property type="match status" value="1"/>
</dbReference>
<protein>
    <recommendedName>
        <fullName evidence="18 19">Protein E7</fullName>
    </recommendedName>
</protein>
<dbReference type="GO" id="GO:0003700">
    <property type="term" value="F:DNA-binding transcription factor activity"/>
    <property type="evidence" value="ECO:0007669"/>
    <property type="project" value="UniProtKB-UniRule"/>
</dbReference>
<feature type="zinc finger region" evidence="18">
    <location>
        <begin position="58"/>
        <end position="94"/>
    </location>
</feature>
<keyword evidence="16 18" id="KW-0899">Viral immunoevasion</keyword>
<evidence type="ECO:0000256" key="1">
    <source>
        <dbReference type="ARBA" id="ARBA00022504"/>
    </source>
</evidence>
<keyword evidence="9 18" id="KW-0862">Zinc</keyword>
<comment type="subunit">
    <text evidence="18">Homodimer. Homooligomer. Interacts with host RB1; this interaction induces dissociation of RB1-E2F1 complex thereby disrupting RB1 activity. Interacts with host EP300; this interaction represses EP300 transcriptional activity. Interacts with protein E2; this interaction inhibits E7 oncogenic activity. Interacts with host TMEM173/STING; this interaction impairs the ability of TMEM173/STING to sense cytosolic DNA and promote the production of type I interferon (IFN-alpha and IFN-beta).</text>
</comment>
<proteinExistence type="inferred from homology"/>
<evidence type="ECO:0000256" key="5">
    <source>
        <dbReference type="ARBA" id="ARBA00022632"/>
    </source>
</evidence>
<comment type="caution">
    <text evidence="18">Lacks conserved residue(s) required for the propagation of feature annotation.</text>
</comment>
<dbReference type="GO" id="GO:0030430">
    <property type="term" value="C:host cell cytoplasm"/>
    <property type="evidence" value="ECO:0007669"/>
    <property type="project" value="UniProtKB-SubCell"/>
</dbReference>
<comment type="PTM">
    <text evidence="18">Highly phosphorylated.</text>
</comment>
<keyword evidence="3 18" id="KW-1048">Host nucleus</keyword>
<dbReference type="HAMAP" id="MF_04004">
    <property type="entry name" value="PPV_E7"/>
    <property type="match status" value="1"/>
</dbReference>
<evidence type="ECO:0000256" key="17">
    <source>
        <dbReference type="ARBA" id="ARBA00023309"/>
    </source>
</evidence>
<keyword evidence="10 18" id="KW-0805">Transcription regulation</keyword>
<evidence type="ECO:0000256" key="15">
    <source>
        <dbReference type="ARBA" id="ARBA00023258"/>
    </source>
</evidence>
<comment type="domain">
    <text evidence="18">The E7 terminal domain is an intrinsically disordered domain, whose flexibility and conformational transitions confer target adaptability to the oncoprotein. It allows adaptation to a variety of protein targets and exposes the PEST degradation sequence that regulates its turnover in the cell.</text>
</comment>
<keyword evidence="7 18" id="KW-0863">Zinc-finger</keyword>
<evidence type="ECO:0000256" key="2">
    <source>
        <dbReference type="ARBA" id="ARBA00022518"/>
    </source>
</evidence>
<keyword evidence="5 18" id="KW-1090">Inhibition of host innate immune response by virus</keyword>
<dbReference type="EMBL" id="MZ595661">
    <property type="protein sequence ID" value="QXW15096.1"/>
    <property type="molecule type" value="Genomic_DNA"/>
</dbReference>
<keyword evidence="12 18" id="KW-0010">Activator</keyword>
<sequence>MHGRHVTLKDIVLDLQPPDPVGLHCYEQLVDSSEDEVDEVDGQDSQPLKQHFQIGTCCCGYDSNVRLVVQCTETDIREVQQLLLGTLNIVCPICAPKT</sequence>
<evidence type="ECO:0000313" key="20">
    <source>
        <dbReference type="EMBL" id="QXW15096.1"/>
    </source>
</evidence>
<evidence type="ECO:0000256" key="9">
    <source>
        <dbReference type="ARBA" id="ARBA00022833"/>
    </source>
</evidence>
<keyword evidence="4 18" id="KW-0945">Host-virus interaction</keyword>
<keyword evidence="8 18" id="KW-1114">Inhibition of host interferon signaling pathway by virus</keyword>
<keyword evidence="17 18" id="KW-1078">G1/S host cell cycle checkpoint dysregulation by virus</keyword>
<evidence type="ECO:0000256" key="7">
    <source>
        <dbReference type="ARBA" id="ARBA00022771"/>
    </source>
</evidence>
<evidence type="ECO:0000256" key="18">
    <source>
        <dbReference type="HAMAP-Rule" id="MF_04004"/>
    </source>
</evidence>
<dbReference type="GO" id="GO:0039502">
    <property type="term" value="P:symbiont-mediated suppression of host type I interferon-mediated signaling pathway"/>
    <property type="evidence" value="ECO:0007669"/>
    <property type="project" value="UniProtKB-UniRule"/>
</dbReference>
<comment type="function">
    <text evidence="19">E7 protein has both transforming and trans-activating activities.</text>
</comment>
<keyword evidence="1 18" id="KW-1121">Modulation of host cell cycle by virus</keyword>
<comment type="subcellular location">
    <subcellularLocation>
        <location evidence="18">Host cytoplasm</location>
    </subcellularLocation>
    <subcellularLocation>
        <location evidence="18">Host nucleus</location>
    </subcellularLocation>
    <text evidence="18">Predominantly found in the host nucleus.</text>
</comment>